<dbReference type="InterPro" id="IPR000980">
    <property type="entry name" value="SH2"/>
</dbReference>
<dbReference type="InterPro" id="IPR000719">
    <property type="entry name" value="Prot_kinase_dom"/>
</dbReference>
<evidence type="ECO:0000256" key="1">
    <source>
        <dbReference type="ARBA" id="ARBA00022443"/>
    </source>
</evidence>
<keyword evidence="6 12" id="KW-0067">ATP-binding</keyword>
<dbReference type="EC" id="2.7.10.2" evidence="13"/>
<dbReference type="FunFam" id="3.30.200.20:FF:000053">
    <property type="entry name" value="Tyrosine-protein kinase"/>
    <property type="match status" value="1"/>
</dbReference>
<dbReference type="Gene3D" id="3.30.200.20">
    <property type="entry name" value="Phosphorylase Kinase, domain 1"/>
    <property type="match status" value="1"/>
</dbReference>
<dbReference type="InterPro" id="IPR050198">
    <property type="entry name" value="Non-receptor_tyrosine_kinases"/>
</dbReference>
<dbReference type="InterPro" id="IPR017441">
    <property type="entry name" value="Protein_kinase_ATP_BS"/>
</dbReference>
<evidence type="ECO:0000259" key="14">
    <source>
        <dbReference type="PROSITE" id="PS50001"/>
    </source>
</evidence>
<dbReference type="PRINTS" id="PR00452">
    <property type="entry name" value="SH3DOMAIN"/>
</dbReference>
<evidence type="ECO:0000256" key="3">
    <source>
        <dbReference type="ARBA" id="ARBA00022679"/>
    </source>
</evidence>
<feature type="domain" description="Protein kinase" evidence="16">
    <location>
        <begin position="240"/>
        <end position="504"/>
    </location>
</feature>
<dbReference type="InterPro" id="IPR036028">
    <property type="entry name" value="SH3-like_dom_sf"/>
</dbReference>
<keyword evidence="18" id="KW-1185">Reference proteome</keyword>
<dbReference type="InterPro" id="IPR011009">
    <property type="entry name" value="Kinase-like_dom_sf"/>
</dbReference>
<reference evidence="17" key="1">
    <citation type="journal article" date="2023" name="Mol. Biol. Evol.">
        <title>Third-Generation Sequencing Reveals the Adaptive Role of the Epigenome in Three Deep-Sea Polychaetes.</title>
        <authorList>
            <person name="Perez M."/>
            <person name="Aroh O."/>
            <person name="Sun Y."/>
            <person name="Lan Y."/>
            <person name="Juniper S.K."/>
            <person name="Young C.R."/>
            <person name="Angers B."/>
            <person name="Qian P.Y."/>
        </authorList>
    </citation>
    <scope>NUCLEOTIDE SEQUENCE</scope>
    <source>
        <strain evidence="17">R07B-5</strain>
    </source>
</reference>
<evidence type="ECO:0000259" key="15">
    <source>
        <dbReference type="PROSITE" id="PS50002"/>
    </source>
</evidence>
<feature type="domain" description="SH3" evidence="15">
    <location>
        <begin position="51"/>
        <end position="118"/>
    </location>
</feature>
<evidence type="ECO:0000256" key="10">
    <source>
        <dbReference type="PROSITE-ProRule" id="PRU00191"/>
    </source>
</evidence>
<evidence type="ECO:0000256" key="12">
    <source>
        <dbReference type="PROSITE-ProRule" id="PRU10141"/>
    </source>
</evidence>
<dbReference type="InterPro" id="IPR001452">
    <property type="entry name" value="SH3_domain"/>
</dbReference>
<dbReference type="PROSITE" id="PS00109">
    <property type="entry name" value="PROTEIN_KINASE_TYR"/>
    <property type="match status" value="1"/>
</dbReference>
<name>A0AAD9KST4_RIDPI</name>
<protein>
    <recommendedName>
        <fullName evidence="13">Tyrosine-protein kinase</fullName>
        <ecNumber evidence="13">2.7.10.2</ecNumber>
    </recommendedName>
</protein>
<dbReference type="SMART" id="SM00326">
    <property type="entry name" value="SH3"/>
    <property type="match status" value="1"/>
</dbReference>
<keyword evidence="2" id="KW-0597">Phosphoprotein</keyword>
<comment type="catalytic activity">
    <reaction evidence="9 13">
        <text>L-tyrosyl-[protein] + ATP = O-phospho-L-tyrosyl-[protein] + ADP + H(+)</text>
        <dbReference type="Rhea" id="RHEA:10596"/>
        <dbReference type="Rhea" id="RHEA-COMP:10136"/>
        <dbReference type="Rhea" id="RHEA-COMP:20101"/>
        <dbReference type="ChEBI" id="CHEBI:15378"/>
        <dbReference type="ChEBI" id="CHEBI:30616"/>
        <dbReference type="ChEBI" id="CHEBI:46858"/>
        <dbReference type="ChEBI" id="CHEBI:61978"/>
        <dbReference type="ChEBI" id="CHEBI:456216"/>
        <dbReference type="EC" id="2.7.10.2"/>
    </reaction>
</comment>
<keyword evidence="4 12" id="KW-0547">Nucleotide-binding</keyword>
<feature type="domain" description="SH2" evidence="14">
    <location>
        <begin position="124"/>
        <end position="221"/>
    </location>
</feature>
<evidence type="ECO:0000256" key="2">
    <source>
        <dbReference type="ARBA" id="ARBA00022553"/>
    </source>
</evidence>
<evidence type="ECO:0000313" key="18">
    <source>
        <dbReference type="Proteomes" id="UP001209878"/>
    </source>
</evidence>
<comment type="caution">
    <text evidence="17">The sequence shown here is derived from an EMBL/GenBank/DDBJ whole genome shotgun (WGS) entry which is preliminary data.</text>
</comment>
<keyword evidence="5 13" id="KW-0418">Kinase</keyword>
<dbReference type="InterPro" id="IPR008266">
    <property type="entry name" value="Tyr_kinase_AS"/>
</dbReference>
<feature type="binding site" evidence="12">
    <location>
        <position position="268"/>
    </location>
    <ligand>
        <name>ATP</name>
        <dbReference type="ChEBI" id="CHEBI:30616"/>
    </ligand>
</feature>
<gene>
    <name evidence="17" type="ORF">NP493_647g01027</name>
</gene>
<evidence type="ECO:0000256" key="8">
    <source>
        <dbReference type="ARBA" id="ARBA00023137"/>
    </source>
</evidence>
<dbReference type="SUPFAM" id="SSF56112">
    <property type="entry name" value="Protein kinase-like (PK-like)"/>
    <property type="match status" value="1"/>
</dbReference>
<dbReference type="InterPro" id="IPR020635">
    <property type="entry name" value="Tyr_kinase_cat_dom"/>
</dbReference>
<organism evidence="17 18">
    <name type="scientific">Ridgeia piscesae</name>
    <name type="common">Tubeworm</name>
    <dbReference type="NCBI Taxonomy" id="27915"/>
    <lineage>
        <taxon>Eukaryota</taxon>
        <taxon>Metazoa</taxon>
        <taxon>Spiralia</taxon>
        <taxon>Lophotrochozoa</taxon>
        <taxon>Annelida</taxon>
        <taxon>Polychaeta</taxon>
        <taxon>Sedentaria</taxon>
        <taxon>Canalipalpata</taxon>
        <taxon>Sabellida</taxon>
        <taxon>Siboglinidae</taxon>
        <taxon>Ridgeia</taxon>
    </lineage>
</organism>
<dbReference type="PRINTS" id="PR00401">
    <property type="entry name" value="SH2DOMAIN"/>
</dbReference>
<dbReference type="Gene3D" id="1.10.510.10">
    <property type="entry name" value="Transferase(Phosphotransferase) domain 1"/>
    <property type="match status" value="1"/>
</dbReference>
<evidence type="ECO:0000256" key="11">
    <source>
        <dbReference type="PROSITE-ProRule" id="PRU00192"/>
    </source>
</evidence>
<sequence length="515" mass="58632">MGNMCIKGNKENGTAIEMGNNGPSNHVSPSQVNLSMPPVPQKPLPPVPHKPKGLVVRALYSFQKLQPDDLSFKKGDRLELPDGKIRKQKWGGSVVHSKEPLDGEMGYIPSNYVVVDDNNPETQEWFFKIDRREAEKQLMLPGNPRGTFLVRGSADKRSYALSIQDFDENTKQRIIKHYRIRRTDSGDCYISPRKCFPSVIDLINHYSDSSDGLCYRLNRPCPREPQPIPFKDIEVDRAQIRLAKKLGAGQFGEVFAGKWCGQVDVAVKTMKEGQMSAEAFLDEAKIMHKLSHRKLVQLMGVCTQSTPLYIITELMVNGALLDYLREQQQAVHIMDLVDMAAQIADGMAYLEKKNYIHRDLRAANILVGENNIVKVADFGLARLTEFDNKEPTDNVYLANEATKFPIKWTAPEAAFERKFSTKSDVWSFGVLLYEITTYGRVPYPGMTGQEVLNRVDQGYRMPRPVGEGINCLEPIYEIMLKCWDRRPDSRPSFEYLYSFFDDYLVSADSPYRETY</sequence>
<dbReference type="Proteomes" id="UP001209878">
    <property type="component" value="Unassembled WGS sequence"/>
</dbReference>
<evidence type="ECO:0000256" key="13">
    <source>
        <dbReference type="RuleBase" id="RU362096"/>
    </source>
</evidence>
<dbReference type="InterPro" id="IPR036860">
    <property type="entry name" value="SH2_dom_sf"/>
</dbReference>
<dbReference type="GO" id="GO:0005524">
    <property type="term" value="F:ATP binding"/>
    <property type="evidence" value="ECO:0007669"/>
    <property type="project" value="UniProtKB-UniRule"/>
</dbReference>
<evidence type="ECO:0000256" key="5">
    <source>
        <dbReference type="ARBA" id="ARBA00022777"/>
    </source>
</evidence>
<dbReference type="InterPro" id="IPR001245">
    <property type="entry name" value="Ser-Thr/Tyr_kinase_cat_dom"/>
</dbReference>
<dbReference type="AlphaFoldDB" id="A0AAD9KST4"/>
<keyword evidence="7 10" id="KW-0727">SH2 domain</keyword>
<dbReference type="Pfam" id="PF07714">
    <property type="entry name" value="PK_Tyr_Ser-Thr"/>
    <property type="match status" value="1"/>
</dbReference>
<evidence type="ECO:0000256" key="7">
    <source>
        <dbReference type="ARBA" id="ARBA00022999"/>
    </source>
</evidence>
<evidence type="ECO:0000313" key="17">
    <source>
        <dbReference type="EMBL" id="KAK2176675.1"/>
    </source>
</evidence>
<keyword evidence="3 13" id="KW-0808">Transferase</keyword>
<accession>A0AAD9KST4</accession>
<proteinExistence type="inferred from homology"/>
<dbReference type="PROSITE" id="PS50002">
    <property type="entry name" value="SH3"/>
    <property type="match status" value="1"/>
</dbReference>
<evidence type="ECO:0000256" key="9">
    <source>
        <dbReference type="ARBA" id="ARBA00051245"/>
    </source>
</evidence>
<dbReference type="EMBL" id="JAODUO010000646">
    <property type="protein sequence ID" value="KAK2176675.1"/>
    <property type="molecule type" value="Genomic_DNA"/>
</dbReference>
<keyword evidence="8 13" id="KW-0829">Tyrosine-protein kinase</keyword>
<dbReference type="Gene3D" id="2.30.30.40">
    <property type="entry name" value="SH3 Domains"/>
    <property type="match status" value="1"/>
</dbReference>
<dbReference type="SUPFAM" id="SSF55550">
    <property type="entry name" value="SH2 domain"/>
    <property type="match status" value="1"/>
</dbReference>
<evidence type="ECO:0000256" key="4">
    <source>
        <dbReference type="ARBA" id="ARBA00022741"/>
    </source>
</evidence>
<dbReference type="CDD" id="cd05034">
    <property type="entry name" value="PTKc_Src_like"/>
    <property type="match status" value="1"/>
</dbReference>
<dbReference type="PANTHER" id="PTHR24418">
    <property type="entry name" value="TYROSINE-PROTEIN KINASE"/>
    <property type="match status" value="1"/>
</dbReference>
<dbReference type="GO" id="GO:0004715">
    <property type="term" value="F:non-membrane spanning protein tyrosine kinase activity"/>
    <property type="evidence" value="ECO:0007669"/>
    <property type="project" value="UniProtKB-EC"/>
</dbReference>
<keyword evidence="1 11" id="KW-0728">SH3 domain</keyword>
<dbReference type="SMART" id="SM00252">
    <property type="entry name" value="SH2"/>
    <property type="match status" value="1"/>
</dbReference>
<dbReference type="Gene3D" id="3.30.505.10">
    <property type="entry name" value="SH2 domain"/>
    <property type="match status" value="1"/>
</dbReference>
<dbReference type="PROSITE" id="PS50001">
    <property type="entry name" value="SH2"/>
    <property type="match status" value="1"/>
</dbReference>
<dbReference type="PROSITE" id="PS50011">
    <property type="entry name" value="PROTEIN_KINASE_DOM"/>
    <property type="match status" value="1"/>
</dbReference>
<dbReference type="PRINTS" id="PR00109">
    <property type="entry name" value="TYRKINASE"/>
</dbReference>
<evidence type="ECO:0000259" key="16">
    <source>
        <dbReference type="PROSITE" id="PS50011"/>
    </source>
</evidence>
<dbReference type="FunFam" id="1.10.510.10:FF:000399">
    <property type="entry name" value="Tyrosine-protein kinase"/>
    <property type="match status" value="1"/>
</dbReference>
<evidence type="ECO:0000256" key="6">
    <source>
        <dbReference type="ARBA" id="ARBA00022840"/>
    </source>
</evidence>
<dbReference type="Pfam" id="PF00017">
    <property type="entry name" value="SH2"/>
    <property type="match status" value="1"/>
</dbReference>
<dbReference type="SMART" id="SM00219">
    <property type="entry name" value="TyrKc"/>
    <property type="match status" value="1"/>
</dbReference>
<dbReference type="SUPFAM" id="SSF50044">
    <property type="entry name" value="SH3-domain"/>
    <property type="match status" value="1"/>
</dbReference>
<comment type="similarity">
    <text evidence="13">Belongs to the protein kinase superfamily. Tyr protein kinase family.</text>
</comment>
<dbReference type="PROSITE" id="PS00107">
    <property type="entry name" value="PROTEIN_KINASE_ATP"/>
    <property type="match status" value="1"/>
</dbReference>